<organism evidence="1 2">
    <name type="scientific">Fusarium austroafricanum</name>
    <dbReference type="NCBI Taxonomy" id="2364996"/>
    <lineage>
        <taxon>Eukaryota</taxon>
        <taxon>Fungi</taxon>
        <taxon>Dikarya</taxon>
        <taxon>Ascomycota</taxon>
        <taxon>Pezizomycotina</taxon>
        <taxon>Sordariomycetes</taxon>
        <taxon>Hypocreomycetidae</taxon>
        <taxon>Hypocreales</taxon>
        <taxon>Nectriaceae</taxon>
        <taxon>Fusarium</taxon>
        <taxon>Fusarium concolor species complex</taxon>
    </lineage>
</organism>
<gene>
    <name evidence="1" type="ORF">F53441_5393</name>
</gene>
<sequence length="143" mass="16134">MEAELMAMEADIKPYLDYMQLLEEPSEDTASFLARVGQADVVNTNQSQLGSNGDPAWGIITDSAQGDVGLGGHPRISDASINVQADAPTRFPFFDNRFKEAKDLTHVLKTHVLRHSDAEQCRQREYCQHWKWVTDKDAQVNRE</sequence>
<dbReference type="EMBL" id="JAADJG010000212">
    <property type="protein sequence ID" value="KAF4451714.1"/>
    <property type="molecule type" value="Genomic_DNA"/>
</dbReference>
<evidence type="ECO:0000313" key="2">
    <source>
        <dbReference type="Proteomes" id="UP000605986"/>
    </source>
</evidence>
<name>A0A8H4KL85_9HYPO</name>
<reference evidence="1" key="1">
    <citation type="submission" date="2020-01" db="EMBL/GenBank/DDBJ databases">
        <title>Identification and distribution of gene clusters putatively required for synthesis of sphingolipid metabolism inhibitors in phylogenetically diverse species of the filamentous fungus Fusarium.</title>
        <authorList>
            <person name="Kim H.-S."/>
            <person name="Busman M."/>
            <person name="Brown D.W."/>
            <person name="Divon H."/>
            <person name="Uhlig S."/>
            <person name="Proctor R.H."/>
        </authorList>
    </citation>
    <scope>NUCLEOTIDE SEQUENCE</scope>
    <source>
        <strain evidence="1">NRRL 53441</strain>
    </source>
</reference>
<accession>A0A8H4KL85</accession>
<dbReference type="Proteomes" id="UP000605986">
    <property type="component" value="Unassembled WGS sequence"/>
</dbReference>
<evidence type="ECO:0000313" key="1">
    <source>
        <dbReference type="EMBL" id="KAF4451714.1"/>
    </source>
</evidence>
<keyword evidence="2" id="KW-1185">Reference proteome</keyword>
<comment type="caution">
    <text evidence="1">The sequence shown here is derived from an EMBL/GenBank/DDBJ whole genome shotgun (WGS) entry which is preliminary data.</text>
</comment>
<protein>
    <submittedName>
        <fullName evidence="1">Uncharacterized protein</fullName>
    </submittedName>
</protein>
<dbReference type="AlphaFoldDB" id="A0A8H4KL85"/>
<proteinExistence type="predicted"/>